<dbReference type="OMA" id="WIESMPD"/>
<dbReference type="STRING" id="692275.M3D159"/>
<dbReference type="SUPFAM" id="SSF52833">
    <property type="entry name" value="Thioredoxin-like"/>
    <property type="match status" value="1"/>
</dbReference>
<reference evidence="3 4" key="1">
    <citation type="journal article" date="2012" name="PLoS Pathog.">
        <title>Diverse lifestyles and strategies of plant pathogenesis encoded in the genomes of eighteen Dothideomycetes fungi.</title>
        <authorList>
            <person name="Ohm R.A."/>
            <person name="Feau N."/>
            <person name="Henrissat B."/>
            <person name="Schoch C.L."/>
            <person name="Horwitz B.A."/>
            <person name="Barry K.W."/>
            <person name="Condon B.J."/>
            <person name="Copeland A.C."/>
            <person name="Dhillon B."/>
            <person name="Glaser F."/>
            <person name="Hesse C.N."/>
            <person name="Kosti I."/>
            <person name="LaButti K."/>
            <person name="Lindquist E.A."/>
            <person name="Lucas S."/>
            <person name="Salamov A.A."/>
            <person name="Bradshaw R.E."/>
            <person name="Ciuffetti L."/>
            <person name="Hamelin R.C."/>
            <person name="Kema G.H.J."/>
            <person name="Lawrence C."/>
            <person name="Scott J.A."/>
            <person name="Spatafora J.W."/>
            <person name="Turgeon B.G."/>
            <person name="de Wit P.J.G.M."/>
            <person name="Zhong S."/>
            <person name="Goodwin S.B."/>
            <person name="Grigoriev I.V."/>
        </authorList>
    </citation>
    <scope>NUCLEOTIDE SEQUENCE [LARGE SCALE GENOMIC DNA]</scope>
    <source>
        <strain evidence="3 4">SO2202</strain>
    </source>
</reference>
<dbReference type="RefSeq" id="XP_016759334.1">
    <property type="nucleotide sequence ID" value="XM_016909830.1"/>
</dbReference>
<name>M3D159_SPHMS</name>
<evidence type="ECO:0000313" key="3">
    <source>
        <dbReference type="EMBL" id="EMF11213.1"/>
    </source>
</evidence>
<dbReference type="EMBL" id="KB456266">
    <property type="protein sequence ID" value="EMF11213.1"/>
    <property type="molecule type" value="Genomic_DNA"/>
</dbReference>
<sequence>MTSVIQYDYDFSPYGQKTRLLLHVAGVDYALAETSMLLPRPALEALGITYRRIPVVAIGKDVYVDSSKIIDTALSTLGKLPQSPADKAFEVYGNNLFAEALSLIPLEMLSPDFVKDRETVFPALSRSDLNTLRPSGLAQFKSRLHEIETKILTGSSGPFINGSQISLADVHVFWVIRWAFQALGVAKEPGIDQSTFPKIFKLIESLPDPDKVKAAAKSVTPEEAHKLVMGGQYTSKTAATSVQDDGTYGIAAGTTVAVESFDSAPGSHPQYGKLVGTSIDEVVIETDSGVRVHFPKIGYIVRKLEDAPAKMKL</sequence>
<protein>
    <submittedName>
        <fullName evidence="3">Uncharacterized protein</fullName>
    </submittedName>
</protein>
<dbReference type="InterPro" id="IPR004045">
    <property type="entry name" value="Glutathione_S-Trfase_N"/>
</dbReference>
<dbReference type="InterPro" id="IPR036249">
    <property type="entry name" value="Thioredoxin-like_sf"/>
</dbReference>
<dbReference type="Gene3D" id="1.20.1050.10">
    <property type="match status" value="1"/>
</dbReference>
<proteinExistence type="predicted"/>
<gene>
    <name evidence="3" type="ORF">SEPMUDRAFT_68602</name>
</gene>
<dbReference type="eggNOG" id="ENOG502QQBG">
    <property type="taxonomic scope" value="Eukaryota"/>
</dbReference>
<evidence type="ECO:0000259" key="2">
    <source>
        <dbReference type="Pfam" id="PF25907"/>
    </source>
</evidence>
<keyword evidence="4" id="KW-1185">Reference proteome</keyword>
<dbReference type="CDD" id="cd00570">
    <property type="entry name" value="GST_N_family"/>
    <property type="match status" value="1"/>
</dbReference>
<dbReference type="GeneID" id="27906967"/>
<organism evidence="3 4">
    <name type="scientific">Sphaerulina musiva (strain SO2202)</name>
    <name type="common">Poplar stem canker fungus</name>
    <name type="synonym">Septoria musiva</name>
    <dbReference type="NCBI Taxonomy" id="692275"/>
    <lineage>
        <taxon>Eukaryota</taxon>
        <taxon>Fungi</taxon>
        <taxon>Dikarya</taxon>
        <taxon>Ascomycota</taxon>
        <taxon>Pezizomycotina</taxon>
        <taxon>Dothideomycetes</taxon>
        <taxon>Dothideomycetidae</taxon>
        <taxon>Mycosphaerellales</taxon>
        <taxon>Mycosphaerellaceae</taxon>
        <taxon>Sphaerulina</taxon>
    </lineage>
</organism>
<dbReference type="InterPro" id="IPR036282">
    <property type="entry name" value="Glutathione-S-Trfase_C_sf"/>
</dbReference>
<dbReference type="CDD" id="cd00299">
    <property type="entry name" value="GST_C_family"/>
    <property type="match status" value="1"/>
</dbReference>
<dbReference type="Gene3D" id="3.40.30.110">
    <property type="match status" value="2"/>
</dbReference>
<accession>M3D159</accession>
<dbReference type="OrthoDB" id="202840at2759"/>
<dbReference type="HOGENOM" id="CLU_039745_1_0_1"/>
<dbReference type="Pfam" id="PF13417">
    <property type="entry name" value="GST_N_3"/>
    <property type="match status" value="1"/>
</dbReference>
<evidence type="ECO:0000313" key="4">
    <source>
        <dbReference type="Proteomes" id="UP000016931"/>
    </source>
</evidence>
<dbReference type="AlphaFoldDB" id="M3D159"/>
<dbReference type="Proteomes" id="UP000016931">
    <property type="component" value="Unassembled WGS sequence"/>
</dbReference>
<feature type="domain" description="DUF7962" evidence="2">
    <location>
        <begin position="101"/>
        <end position="204"/>
    </location>
</feature>
<evidence type="ECO:0000259" key="1">
    <source>
        <dbReference type="Pfam" id="PF13417"/>
    </source>
</evidence>
<dbReference type="SUPFAM" id="SSF47616">
    <property type="entry name" value="GST C-terminal domain-like"/>
    <property type="match status" value="1"/>
</dbReference>
<dbReference type="Pfam" id="PF25907">
    <property type="entry name" value="DUF7962"/>
    <property type="match status" value="1"/>
</dbReference>
<dbReference type="InterPro" id="IPR058268">
    <property type="entry name" value="DUF7962"/>
</dbReference>
<feature type="domain" description="GST N-terminal" evidence="1">
    <location>
        <begin position="7"/>
        <end position="73"/>
    </location>
</feature>